<evidence type="ECO:0000256" key="5">
    <source>
        <dbReference type="ARBA" id="ARBA00022989"/>
    </source>
</evidence>
<dbReference type="PANTHER" id="PTHR43414">
    <property type="entry name" value="MULTIDRUG RESISTANCE PROTEIN MDTG"/>
    <property type="match status" value="1"/>
</dbReference>
<feature type="domain" description="Major facilitator superfamily (MFS) profile" evidence="8">
    <location>
        <begin position="7"/>
        <end position="395"/>
    </location>
</feature>
<dbReference type="Proteomes" id="UP000323910">
    <property type="component" value="Unassembled WGS sequence"/>
</dbReference>
<keyword evidence="3" id="KW-1003">Cell membrane</keyword>
<dbReference type="SUPFAM" id="SSF103473">
    <property type="entry name" value="MFS general substrate transporter"/>
    <property type="match status" value="1"/>
</dbReference>
<keyword evidence="2" id="KW-0813">Transport</keyword>
<dbReference type="Gene3D" id="1.20.1250.20">
    <property type="entry name" value="MFS general substrate transporter like domains"/>
    <property type="match status" value="2"/>
</dbReference>
<dbReference type="InterPro" id="IPR020846">
    <property type="entry name" value="MFS_dom"/>
</dbReference>
<organism evidence="9 10">
    <name type="scientific">Lelliottia nimipressuralis</name>
    <dbReference type="NCBI Taxonomy" id="69220"/>
    <lineage>
        <taxon>Bacteria</taxon>
        <taxon>Pseudomonadati</taxon>
        <taxon>Pseudomonadota</taxon>
        <taxon>Gammaproteobacteria</taxon>
        <taxon>Enterobacterales</taxon>
        <taxon>Enterobacteriaceae</taxon>
        <taxon>Lelliottia</taxon>
    </lineage>
</organism>
<evidence type="ECO:0000313" key="10">
    <source>
        <dbReference type="Proteomes" id="UP000323910"/>
    </source>
</evidence>
<feature type="transmembrane region" description="Helical" evidence="7">
    <location>
        <begin position="134"/>
        <end position="153"/>
    </location>
</feature>
<evidence type="ECO:0000256" key="7">
    <source>
        <dbReference type="SAM" id="Phobius"/>
    </source>
</evidence>
<feature type="transmembrane region" description="Helical" evidence="7">
    <location>
        <begin position="165"/>
        <end position="185"/>
    </location>
</feature>
<dbReference type="EMBL" id="VTFR01000004">
    <property type="protein sequence ID" value="TYT33678.1"/>
    <property type="molecule type" value="Genomic_DNA"/>
</dbReference>
<dbReference type="InterPro" id="IPR011701">
    <property type="entry name" value="MFS"/>
</dbReference>
<feature type="transmembrane region" description="Helical" evidence="7">
    <location>
        <begin position="206"/>
        <end position="239"/>
    </location>
</feature>
<keyword evidence="6 7" id="KW-0472">Membrane</keyword>
<evidence type="ECO:0000256" key="4">
    <source>
        <dbReference type="ARBA" id="ARBA00022692"/>
    </source>
</evidence>
<dbReference type="InterPro" id="IPR005828">
    <property type="entry name" value="MFS_sugar_transport-like"/>
</dbReference>
<dbReference type="PANTHER" id="PTHR43414:SF6">
    <property type="entry name" value="MULTIDRUG RESISTANCE PROTEIN MDTG"/>
    <property type="match status" value="1"/>
</dbReference>
<name>A0ABY3P3Q0_9ENTR</name>
<evidence type="ECO:0000256" key="3">
    <source>
        <dbReference type="ARBA" id="ARBA00022475"/>
    </source>
</evidence>
<dbReference type="Pfam" id="PF00083">
    <property type="entry name" value="Sugar_tr"/>
    <property type="match status" value="1"/>
</dbReference>
<keyword evidence="4 7" id="KW-0812">Transmembrane</keyword>
<keyword evidence="5 7" id="KW-1133">Transmembrane helix</keyword>
<feature type="transmembrane region" description="Helical" evidence="7">
    <location>
        <begin position="371"/>
        <end position="391"/>
    </location>
</feature>
<feature type="transmembrane region" description="Helical" evidence="7">
    <location>
        <begin position="47"/>
        <end position="66"/>
    </location>
</feature>
<feature type="transmembrane region" description="Helical" evidence="7">
    <location>
        <begin position="78"/>
        <end position="96"/>
    </location>
</feature>
<feature type="transmembrane region" description="Helical" evidence="7">
    <location>
        <begin position="309"/>
        <end position="330"/>
    </location>
</feature>
<accession>A0ABY3P3Q0</accession>
<dbReference type="PROSITE" id="PS50850">
    <property type="entry name" value="MFS"/>
    <property type="match status" value="1"/>
</dbReference>
<comment type="subcellular location">
    <subcellularLocation>
        <location evidence="1">Cell membrane</location>
        <topology evidence="1">Multi-pass membrane protein</topology>
    </subcellularLocation>
</comment>
<evidence type="ECO:0000256" key="1">
    <source>
        <dbReference type="ARBA" id="ARBA00004651"/>
    </source>
</evidence>
<comment type="caution">
    <text evidence="9">The sequence shown here is derived from an EMBL/GenBank/DDBJ whole genome shotgun (WGS) entry which is preliminary data.</text>
</comment>
<dbReference type="InterPro" id="IPR001958">
    <property type="entry name" value="Tet-R_TetA/multi-R_MdtG-like"/>
</dbReference>
<feature type="transmembrane region" description="Helical" evidence="7">
    <location>
        <begin position="251"/>
        <end position="271"/>
    </location>
</feature>
<dbReference type="Pfam" id="PF07690">
    <property type="entry name" value="MFS_1"/>
    <property type="match status" value="1"/>
</dbReference>
<feature type="transmembrane region" description="Helical" evidence="7">
    <location>
        <begin position="283"/>
        <end position="303"/>
    </location>
</feature>
<protein>
    <submittedName>
        <fullName evidence="9">Multidrug efflux MFS transporter</fullName>
    </submittedName>
</protein>
<evidence type="ECO:0000313" key="9">
    <source>
        <dbReference type="EMBL" id="TYT33678.1"/>
    </source>
</evidence>
<gene>
    <name evidence="9" type="ORF">FZO59_10600</name>
</gene>
<evidence type="ECO:0000256" key="2">
    <source>
        <dbReference type="ARBA" id="ARBA00022448"/>
    </source>
</evidence>
<evidence type="ECO:0000256" key="6">
    <source>
        <dbReference type="ARBA" id="ARBA00023136"/>
    </source>
</evidence>
<dbReference type="PRINTS" id="PR01035">
    <property type="entry name" value="TCRTETA"/>
</dbReference>
<keyword evidence="10" id="KW-1185">Reference proteome</keyword>
<dbReference type="CDD" id="cd17391">
    <property type="entry name" value="MFS_MdtG_MDR_like"/>
    <property type="match status" value="1"/>
</dbReference>
<dbReference type="InterPro" id="IPR036259">
    <property type="entry name" value="MFS_trans_sf"/>
</dbReference>
<sequence>MESWKVNLISVWFGCFFTGLAISQILPFLPLYVSQLGVSSHEALSMWSGLTFSITFLVSAIVSPMWGSLADRKGRKLMLLRASLGMAIAILLQAYATNVWQLFLLRGLMGLTSGYIPNAMALVASQVPRERSGWAISTLSTAQISGVIGGPLMGGFLADHVGLRAVFFITAMLLMVSFLVTLFLIKEGVRPTVSKADRLSGKAVFATLPYPGLMISLFVTTLVIQLCNGSIGPILALFIKSMAPDSNNIAFLSGMIAAVPGVSALISAPRLGKLGDRIGTARILMATLIIAVVLFFAMSFVTSPFQLGVLRFLLGFADGAMLPAVQTLLVKYSSDQVTGRIFGYNQSFMYLGNVAGPLMGATVSAMAGFRWVFAATAVVVLLNVIQLAIALRRRRQKMANIAT</sequence>
<evidence type="ECO:0000259" key="8">
    <source>
        <dbReference type="PROSITE" id="PS50850"/>
    </source>
</evidence>
<reference evidence="9 10" key="1">
    <citation type="submission" date="2019-08" db="EMBL/GenBank/DDBJ databases">
        <title>The draft genome of Lelliottia nimipressuralis strain CICC 24156.</title>
        <authorList>
            <person name="Wu W."/>
            <person name="Feng Y."/>
            <person name="Zong Z."/>
        </authorList>
    </citation>
    <scope>NUCLEOTIDE SEQUENCE [LARGE SCALE GENOMIC DNA]</scope>
    <source>
        <strain evidence="9 10">CICC 24156</strain>
    </source>
</reference>
<proteinExistence type="predicted"/>
<dbReference type="RefSeq" id="WP_102104326.1">
    <property type="nucleotide sequence ID" value="NZ_CBCYIZ010000010.1"/>
</dbReference>